<dbReference type="EMBL" id="UYRU01102032">
    <property type="protein sequence ID" value="VDN41633.1"/>
    <property type="molecule type" value="Genomic_DNA"/>
</dbReference>
<reference evidence="1 2" key="1">
    <citation type="submission" date="2018-11" db="EMBL/GenBank/DDBJ databases">
        <authorList>
            <consortium name="Pathogen Informatics"/>
        </authorList>
    </citation>
    <scope>NUCLEOTIDE SEQUENCE [LARGE SCALE GENOMIC DNA]</scope>
</reference>
<dbReference type="Proteomes" id="UP000281553">
    <property type="component" value="Unassembled WGS sequence"/>
</dbReference>
<organism evidence="1 2">
    <name type="scientific">Dibothriocephalus latus</name>
    <name type="common">Fish tapeworm</name>
    <name type="synonym">Diphyllobothrium latum</name>
    <dbReference type="NCBI Taxonomy" id="60516"/>
    <lineage>
        <taxon>Eukaryota</taxon>
        <taxon>Metazoa</taxon>
        <taxon>Spiralia</taxon>
        <taxon>Lophotrochozoa</taxon>
        <taxon>Platyhelminthes</taxon>
        <taxon>Cestoda</taxon>
        <taxon>Eucestoda</taxon>
        <taxon>Diphyllobothriidea</taxon>
        <taxon>Diphyllobothriidae</taxon>
        <taxon>Dibothriocephalus</taxon>
    </lineage>
</organism>
<evidence type="ECO:0000313" key="2">
    <source>
        <dbReference type="Proteomes" id="UP000281553"/>
    </source>
</evidence>
<protein>
    <submittedName>
        <fullName evidence="1">Uncharacterized protein</fullName>
    </submittedName>
</protein>
<dbReference type="AlphaFoldDB" id="A0A3P7NVU6"/>
<name>A0A3P7NVU6_DIBLA</name>
<sequence>MSRRLSKRVGEHIPAWLGKGQLKGVKISILAHLVDSDHRMDAKEAFRAIYKVLSSYSKFLKERLLATPEAAAIRLRQPVLCTQKNFVAAPQISWSKAANPTASSLAPQSTTSSP</sequence>
<evidence type="ECO:0000313" key="1">
    <source>
        <dbReference type="EMBL" id="VDN41633.1"/>
    </source>
</evidence>
<gene>
    <name evidence="1" type="ORF">DILT_LOCUS18598</name>
</gene>
<accession>A0A3P7NVU6</accession>
<keyword evidence="2" id="KW-1185">Reference proteome</keyword>
<proteinExistence type="predicted"/>